<organism evidence="2">
    <name type="scientific">Siphoviridae sp. cttU829</name>
    <dbReference type="NCBI Taxonomy" id="2823605"/>
    <lineage>
        <taxon>Viruses</taxon>
        <taxon>Duplodnaviria</taxon>
        <taxon>Heunggongvirae</taxon>
        <taxon>Uroviricota</taxon>
        <taxon>Caudoviricetes</taxon>
    </lineage>
</organism>
<protein>
    <submittedName>
        <fullName evidence="2">Uncharacterized protein</fullName>
    </submittedName>
</protein>
<sequence length="125" mass="14139">MVDGIDIQFHSYRLASINNQWAAFESVSRRKTKPNNLTAAISNVVRYDGRITRIIMRTKVISWLNSRSVFFSRISGERITRRDVILTHTIVIGMMVGGFLFEHHPLVSLVAVAVVALSVKRLNKG</sequence>
<evidence type="ECO:0000256" key="1">
    <source>
        <dbReference type="SAM" id="Phobius"/>
    </source>
</evidence>
<dbReference type="EMBL" id="BK014681">
    <property type="protein sequence ID" value="DAD67575.1"/>
    <property type="molecule type" value="Genomic_DNA"/>
</dbReference>
<name>A0A8S5LCB9_9CAUD</name>
<keyword evidence="1" id="KW-0472">Membrane</keyword>
<feature type="transmembrane region" description="Helical" evidence="1">
    <location>
        <begin position="83"/>
        <end position="100"/>
    </location>
</feature>
<evidence type="ECO:0000313" key="2">
    <source>
        <dbReference type="EMBL" id="DAD67575.1"/>
    </source>
</evidence>
<accession>A0A8S5LCB9</accession>
<proteinExistence type="predicted"/>
<keyword evidence="1" id="KW-1133">Transmembrane helix</keyword>
<reference evidence="2" key="1">
    <citation type="journal article" date="2021" name="Proc. Natl. Acad. Sci. U.S.A.">
        <title>A Catalog of Tens of Thousands of Viruses from Human Metagenomes Reveals Hidden Associations with Chronic Diseases.</title>
        <authorList>
            <person name="Tisza M.J."/>
            <person name="Buck C.B."/>
        </authorList>
    </citation>
    <scope>NUCLEOTIDE SEQUENCE</scope>
    <source>
        <strain evidence="2">CttU829</strain>
    </source>
</reference>
<keyword evidence="1" id="KW-0812">Transmembrane</keyword>